<keyword evidence="2" id="KW-1185">Reference proteome</keyword>
<organism evidence="1 2">
    <name type="scientific">Mycena albidolilacea</name>
    <dbReference type="NCBI Taxonomy" id="1033008"/>
    <lineage>
        <taxon>Eukaryota</taxon>
        <taxon>Fungi</taxon>
        <taxon>Dikarya</taxon>
        <taxon>Basidiomycota</taxon>
        <taxon>Agaricomycotina</taxon>
        <taxon>Agaricomycetes</taxon>
        <taxon>Agaricomycetidae</taxon>
        <taxon>Agaricales</taxon>
        <taxon>Marasmiineae</taxon>
        <taxon>Mycenaceae</taxon>
        <taxon>Mycena</taxon>
    </lineage>
</organism>
<proteinExistence type="predicted"/>
<reference evidence="1" key="1">
    <citation type="submission" date="2023-03" db="EMBL/GenBank/DDBJ databases">
        <title>Massive genome expansion in bonnet fungi (Mycena s.s.) driven by repeated elements and novel gene families across ecological guilds.</title>
        <authorList>
            <consortium name="Lawrence Berkeley National Laboratory"/>
            <person name="Harder C.B."/>
            <person name="Miyauchi S."/>
            <person name="Viragh M."/>
            <person name="Kuo A."/>
            <person name="Thoen E."/>
            <person name="Andreopoulos B."/>
            <person name="Lu D."/>
            <person name="Skrede I."/>
            <person name="Drula E."/>
            <person name="Henrissat B."/>
            <person name="Morin E."/>
            <person name="Kohler A."/>
            <person name="Barry K."/>
            <person name="LaButti K."/>
            <person name="Morin E."/>
            <person name="Salamov A."/>
            <person name="Lipzen A."/>
            <person name="Mereny Z."/>
            <person name="Hegedus B."/>
            <person name="Baldrian P."/>
            <person name="Stursova M."/>
            <person name="Weitz H."/>
            <person name="Taylor A."/>
            <person name="Grigoriev I.V."/>
            <person name="Nagy L.G."/>
            <person name="Martin F."/>
            <person name="Kauserud H."/>
        </authorList>
    </citation>
    <scope>NUCLEOTIDE SEQUENCE</scope>
    <source>
        <strain evidence="1">CBHHK002</strain>
    </source>
</reference>
<dbReference type="Proteomes" id="UP001218218">
    <property type="component" value="Unassembled WGS sequence"/>
</dbReference>
<dbReference type="EMBL" id="JARIHO010000074">
    <property type="protein sequence ID" value="KAJ7311723.1"/>
    <property type="molecule type" value="Genomic_DNA"/>
</dbReference>
<dbReference type="AlphaFoldDB" id="A0AAD6Z8W2"/>
<comment type="caution">
    <text evidence="1">The sequence shown here is derived from an EMBL/GenBank/DDBJ whole genome shotgun (WGS) entry which is preliminary data.</text>
</comment>
<evidence type="ECO:0000313" key="1">
    <source>
        <dbReference type="EMBL" id="KAJ7311723.1"/>
    </source>
</evidence>
<gene>
    <name evidence="1" type="ORF">DFH08DRAFT_943745</name>
</gene>
<name>A0AAD6Z8W2_9AGAR</name>
<protein>
    <submittedName>
        <fullName evidence="1">Uncharacterized protein</fullName>
    </submittedName>
</protein>
<sequence length="167" mass="18732">MIPTGAMCARNISEFLVDPLCPLDLSRLLHLKCVLLRIQILLNLLQAVGRTVQSLDIPATDLERLDMRAFPALSYVTVRERGKFLRGAIERCCEGSVRTICHPLEAWMTTTHLDTIRSVILSAAPRALRRVEVVVSSTGPRRAERIALIRRRMPELSESGMLAITFL</sequence>
<accession>A0AAD6Z8W2</accession>
<evidence type="ECO:0000313" key="2">
    <source>
        <dbReference type="Proteomes" id="UP001218218"/>
    </source>
</evidence>